<feature type="domain" description="Cathepsin propeptide inhibitor" evidence="11">
    <location>
        <begin position="56"/>
        <end position="112"/>
    </location>
</feature>
<dbReference type="InterPro" id="IPR000169">
    <property type="entry name" value="Pept_cys_AS"/>
</dbReference>
<sequence>MDRYLGRSRCSFTFLAIAVLFTLLSPAKEVLSDPLIQQVISDLYSDEPILDAEEHFETFKRTFGKKYKSDEEHTSRFEIFKGNMRKARIHQKLDPSAIHGVTQFSDLTYEEFEKGYLGVDNGMEWNLFRNASGETEAPILPTEVPDDFDWRKHGAVTEVEDQGSCGSCWSFSAVGALEGANYLATGKLISLSKQQLLDCDHECDPSDPDSCDSGCQGGLMRNAFEYLFKAGGIQSEKSYPYRGEDGHKCQFERSKIAASVKSFSVISSDPNQIAANLVKNGPLAVGINAIYMQTYRGGVSCPYLCCKNVDHGVLLVGYGKAAYSQIRMKKKPYWIIKNSWGDQWGEDGYYKICRERNICGVDSMVSMVSVEDIKSTTYTSHSH</sequence>
<dbReference type="Pfam" id="PF08246">
    <property type="entry name" value="Inhibitor_I29"/>
    <property type="match status" value="1"/>
</dbReference>
<evidence type="ECO:0000313" key="13">
    <source>
        <dbReference type="Proteomes" id="UP000036987"/>
    </source>
</evidence>
<dbReference type="OMA" id="CPYICAK"/>
<dbReference type="CDD" id="cd02248">
    <property type="entry name" value="Peptidase_C1A"/>
    <property type="match status" value="1"/>
</dbReference>
<comment type="similarity">
    <text evidence="1">Belongs to the peptidase C1 family.</text>
</comment>
<dbReference type="EMBL" id="LFYR01001945">
    <property type="protein sequence ID" value="KMZ58361.1"/>
    <property type="molecule type" value="Genomic_DNA"/>
</dbReference>
<dbReference type="PROSITE" id="PS00640">
    <property type="entry name" value="THIOL_PROTEASE_ASN"/>
    <property type="match status" value="1"/>
</dbReference>
<evidence type="ECO:0000256" key="9">
    <source>
        <dbReference type="SAM" id="SignalP"/>
    </source>
</evidence>
<evidence type="ECO:0000256" key="8">
    <source>
        <dbReference type="ARBA" id="ARBA00023180"/>
    </source>
</evidence>
<dbReference type="PANTHER" id="PTHR12411">
    <property type="entry name" value="CYSTEINE PROTEASE FAMILY C1-RELATED"/>
    <property type="match status" value="1"/>
</dbReference>
<dbReference type="SMART" id="SM00848">
    <property type="entry name" value="Inhibitor_I29"/>
    <property type="match status" value="1"/>
</dbReference>
<keyword evidence="5" id="KW-0788">Thiol protease</keyword>
<proteinExistence type="inferred from homology"/>
<dbReference type="GO" id="GO:0004197">
    <property type="term" value="F:cysteine-type endopeptidase activity"/>
    <property type="evidence" value="ECO:0000318"/>
    <property type="project" value="GO_Central"/>
</dbReference>
<dbReference type="AlphaFoldDB" id="A0A0K9NNM0"/>
<evidence type="ECO:0000256" key="1">
    <source>
        <dbReference type="ARBA" id="ARBA00008455"/>
    </source>
</evidence>
<dbReference type="STRING" id="29655.A0A0K9NNM0"/>
<protein>
    <submittedName>
        <fullName evidence="12">Cysteine proteinase cathepsin F</fullName>
    </submittedName>
</protein>
<accession>A0A0K9NNM0</accession>
<gene>
    <name evidence="12" type="ORF">ZOSMA_77G00200</name>
</gene>
<keyword evidence="3 9" id="KW-0732">Signal</keyword>
<dbReference type="InterPro" id="IPR013128">
    <property type="entry name" value="Peptidase_C1A"/>
</dbReference>
<evidence type="ECO:0000256" key="6">
    <source>
        <dbReference type="ARBA" id="ARBA00023145"/>
    </source>
</evidence>
<keyword evidence="13" id="KW-1185">Reference proteome</keyword>
<keyword evidence="4" id="KW-0378">Hydrolase</keyword>
<dbReference type="GO" id="GO:0005615">
    <property type="term" value="C:extracellular space"/>
    <property type="evidence" value="ECO:0000318"/>
    <property type="project" value="GO_Central"/>
</dbReference>
<dbReference type="PROSITE" id="PS00139">
    <property type="entry name" value="THIOL_PROTEASE_CYS"/>
    <property type="match status" value="1"/>
</dbReference>
<evidence type="ECO:0000259" key="10">
    <source>
        <dbReference type="SMART" id="SM00645"/>
    </source>
</evidence>
<dbReference type="InterPro" id="IPR025661">
    <property type="entry name" value="Pept_asp_AS"/>
</dbReference>
<dbReference type="FunFam" id="3.90.70.10:FF:000057">
    <property type="entry name" value="Cysteine protease RD19A"/>
    <property type="match status" value="1"/>
</dbReference>
<dbReference type="Gene3D" id="3.90.70.10">
    <property type="entry name" value="Cysteine proteinases"/>
    <property type="match status" value="1"/>
</dbReference>
<evidence type="ECO:0000256" key="2">
    <source>
        <dbReference type="ARBA" id="ARBA00022670"/>
    </source>
</evidence>
<comment type="caution">
    <text evidence="12">The sequence shown here is derived from an EMBL/GenBank/DDBJ whole genome shotgun (WGS) entry which is preliminary data.</text>
</comment>
<keyword evidence="7" id="KW-1015">Disulfide bond</keyword>
<name>A0A0K9NNM0_ZOSMR</name>
<feature type="chain" id="PRO_5018544270" evidence="9">
    <location>
        <begin position="33"/>
        <end position="383"/>
    </location>
</feature>
<dbReference type="InterPro" id="IPR039417">
    <property type="entry name" value="Peptidase_C1A_papain-like"/>
</dbReference>
<dbReference type="PRINTS" id="PR00705">
    <property type="entry name" value="PAPAIN"/>
</dbReference>
<dbReference type="Proteomes" id="UP000036987">
    <property type="component" value="Unassembled WGS sequence"/>
</dbReference>
<evidence type="ECO:0000256" key="5">
    <source>
        <dbReference type="ARBA" id="ARBA00022807"/>
    </source>
</evidence>
<evidence type="ECO:0000313" key="12">
    <source>
        <dbReference type="EMBL" id="KMZ58361.1"/>
    </source>
</evidence>
<organism evidence="12 13">
    <name type="scientific">Zostera marina</name>
    <name type="common">Eelgrass</name>
    <dbReference type="NCBI Taxonomy" id="29655"/>
    <lineage>
        <taxon>Eukaryota</taxon>
        <taxon>Viridiplantae</taxon>
        <taxon>Streptophyta</taxon>
        <taxon>Embryophyta</taxon>
        <taxon>Tracheophyta</taxon>
        <taxon>Spermatophyta</taxon>
        <taxon>Magnoliopsida</taxon>
        <taxon>Liliopsida</taxon>
        <taxon>Zosteraceae</taxon>
        <taxon>Zostera</taxon>
    </lineage>
</organism>
<keyword evidence="2" id="KW-0645">Protease</keyword>
<dbReference type="SMART" id="SM00645">
    <property type="entry name" value="Pept_C1"/>
    <property type="match status" value="1"/>
</dbReference>
<dbReference type="PROSITE" id="PS00639">
    <property type="entry name" value="THIOL_PROTEASE_HIS"/>
    <property type="match status" value="1"/>
</dbReference>
<evidence type="ECO:0000256" key="4">
    <source>
        <dbReference type="ARBA" id="ARBA00022801"/>
    </source>
</evidence>
<evidence type="ECO:0000256" key="7">
    <source>
        <dbReference type="ARBA" id="ARBA00023157"/>
    </source>
</evidence>
<feature type="domain" description="Peptidase C1A papain C-terminal" evidence="10">
    <location>
        <begin position="144"/>
        <end position="369"/>
    </location>
</feature>
<keyword evidence="8" id="KW-0325">Glycoprotein</keyword>
<feature type="signal peptide" evidence="9">
    <location>
        <begin position="1"/>
        <end position="32"/>
    </location>
</feature>
<dbReference type="InterPro" id="IPR038765">
    <property type="entry name" value="Papain-like_cys_pep_sf"/>
</dbReference>
<dbReference type="Pfam" id="PF00112">
    <property type="entry name" value="Peptidase_C1"/>
    <property type="match status" value="1"/>
</dbReference>
<reference evidence="13" key="1">
    <citation type="journal article" date="2016" name="Nature">
        <title>The genome of the seagrass Zostera marina reveals angiosperm adaptation to the sea.</title>
        <authorList>
            <person name="Olsen J.L."/>
            <person name="Rouze P."/>
            <person name="Verhelst B."/>
            <person name="Lin Y.-C."/>
            <person name="Bayer T."/>
            <person name="Collen J."/>
            <person name="Dattolo E."/>
            <person name="De Paoli E."/>
            <person name="Dittami S."/>
            <person name="Maumus F."/>
            <person name="Michel G."/>
            <person name="Kersting A."/>
            <person name="Lauritano C."/>
            <person name="Lohaus R."/>
            <person name="Toepel M."/>
            <person name="Tonon T."/>
            <person name="Vanneste K."/>
            <person name="Amirebrahimi M."/>
            <person name="Brakel J."/>
            <person name="Bostroem C."/>
            <person name="Chovatia M."/>
            <person name="Grimwood J."/>
            <person name="Jenkins J.W."/>
            <person name="Jueterbock A."/>
            <person name="Mraz A."/>
            <person name="Stam W.T."/>
            <person name="Tice H."/>
            <person name="Bornberg-Bauer E."/>
            <person name="Green P.J."/>
            <person name="Pearson G.A."/>
            <person name="Procaccini G."/>
            <person name="Duarte C.M."/>
            <person name="Schmutz J."/>
            <person name="Reusch T.B.H."/>
            <person name="Van de Peer Y."/>
        </authorList>
    </citation>
    <scope>NUCLEOTIDE SEQUENCE [LARGE SCALE GENOMIC DNA]</scope>
    <source>
        <strain evidence="13">cv. Finnish</strain>
    </source>
</reference>
<evidence type="ECO:0000256" key="3">
    <source>
        <dbReference type="ARBA" id="ARBA00022729"/>
    </source>
</evidence>
<dbReference type="SUPFAM" id="SSF54001">
    <property type="entry name" value="Cysteine proteinases"/>
    <property type="match status" value="1"/>
</dbReference>
<dbReference type="InterPro" id="IPR000668">
    <property type="entry name" value="Peptidase_C1A_C"/>
</dbReference>
<evidence type="ECO:0000259" key="11">
    <source>
        <dbReference type="SMART" id="SM00848"/>
    </source>
</evidence>
<dbReference type="GO" id="GO:0051603">
    <property type="term" value="P:proteolysis involved in protein catabolic process"/>
    <property type="evidence" value="ECO:0000318"/>
    <property type="project" value="GO_Central"/>
</dbReference>
<dbReference type="InterPro" id="IPR013201">
    <property type="entry name" value="Prot_inhib_I29"/>
</dbReference>
<dbReference type="GO" id="GO:0005764">
    <property type="term" value="C:lysosome"/>
    <property type="evidence" value="ECO:0000318"/>
    <property type="project" value="GO_Central"/>
</dbReference>
<dbReference type="InterPro" id="IPR025660">
    <property type="entry name" value="Pept_his_AS"/>
</dbReference>
<dbReference type="OrthoDB" id="10253408at2759"/>
<keyword evidence="6" id="KW-0865">Zymogen</keyword>